<proteinExistence type="predicted"/>
<dbReference type="EMBL" id="CP117565">
    <property type="protein sequence ID" value="WDB32101.1"/>
    <property type="molecule type" value="Genomic_DNA"/>
</dbReference>
<organism evidence="2 3">
    <name type="scientific">Escherichia albertii</name>
    <dbReference type="NCBI Taxonomy" id="208962"/>
    <lineage>
        <taxon>Bacteria</taxon>
        <taxon>Pseudomonadati</taxon>
        <taxon>Pseudomonadota</taxon>
        <taxon>Gammaproteobacteria</taxon>
        <taxon>Enterobacterales</taxon>
        <taxon>Enterobacteriaceae</taxon>
        <taxon>Escherichia</taxon>
    </lineage>
</organism>
<dbReference type="Proteomes" id="UP001219219">
    <property type="component" value="Plasmid pEA7_3"/>
</dbReference>
<feature type="transmembrane region" description="Helical" evidence="1">
    <location>
        <begin position="37"/>
        <end position="58"/>
    </location>
</feature>
<evidence type="ECO:0000313" key="3">
    <source>
        <dbReference type="Proteomes" id="UP001219219"/>
    </source>
</evidence>
<keyword evidence="2" id="KW-0614">Plasmid</keyword>
<keyword evidence="1" id="KW-1133">Transmembrane helix</keyword>
<accession>A0AAX3MU91</accession>
<sequence length="124" mass="13881">MLIYNQTLGYFAIPCIILFMLSCLSAVWSALTENEKTFNISGILAVLCFSGIITSIMIPTYNDEDIKAGEALAACKIVEENAYNGLFSDNVNKIDCDGIIKNIPVNTYNKLMYVYNKNKFRAQE</sequence>
<gene>
    <name evidence="2" type="ORF">PS049_26415</name>
</gene>
<keyword evidence="1" id="KW-0472">Membrane</keyword>
<feature type="transmembrane region" description="Helical" evidence="1">
    <location>
        <begin position="7"/>
        <end position="31"/>
    </location>
</feature>
<protein>
    <recommendedName>
        <fullName evidence="4">YdeB protein</fullName>
    </recommendedName>
</protein>
<keyword evidence="1" id="KW-0812">Transmembrane</keyword>
<evidence type="ECO:0000313" key="2">
    <source>
        <dbReference type="EMBL" id="WDB32101.1"/>
    </source>
</evidence>
<dbReference type="RefSeq" id="WP_000909825.1">
    <property type="nucleotide sequence ID" value="NZ_CP117565.1"/>
</dbReference>
<geneLocation type="plasmid" evidence="2 3">
    <name>pEA7_3</name>
</geneLocation>
<dbReference type="AlphaFoldDB" id="A0AAX3MU91"/>
<evidence type="ECO:0008006" key="4">
    <source>
        <dbReference type="Google" id="ProtNLM"/>
    </source>
</evidence>
<evidence type="ECO:0000256" key="1">
    <source>
        <dbReference type="SAM" id="Phobius"/>
    </source>
</evidence>
<name>A0AAX3MU91_ESCAL</name>
<reference evidence="2" key="1">
    <citation type="submission" date="2023-02" db="EMBL/GenBank/DDBJ databases">
        <title>Escherichia albertii as a potential enteropathogen in the light of epidemiological and genomic studies.</title>
        <authorList>
            <person name="Leszczynska K."/>
            <person name="Swiecicka I."/>
            <person name="Daniluk T."/>
            <person name="Lebensztejn D."/>
            <person name="Chmielewska S."/>
            <person name="Leszczynska D."/>
            <person name="Gawor J."/>
            <person name="Kliber M."/>
        </authorList>
    </citation>
    <scope>NUCLEOTIDE SEQUENCE</scope>
    <source>
        <strain evidence="2">BIA_7</strain>
        <plasmid evidence="2">pEA7_3</plasmid>
    </source>
</reference>